<dbReference type="InterPro" id="IPR023296">
    <property type="entry name" value="Glyco_hydro_beta-prop_sf"/>
</dbReference>
<dbReference type="Pfam" id="PF08244">
    <property type="entry name" value="Glyco_hydro_32C"/>
    <property type="match status" value="1"/>
</dbReference>
<evidence type="ECO:0000259" key="10">
    <source>
        <dbReference type="Pfam" id="PF00251"/>
    </source>
</evidence>
<evidence type="ECO:0000256" key="5">
    <source>
        <dbReference type="ARBA" id="ARBA00022801"/>
    </source>
</evidence>
<dbReference type="Proteomes" id="UP001595969">
    <property type="component" value="Unassembled WGS sequence"/>
</dbReference>
<evidence type="ECO:0000256" key="1">
    <source>
        <dbReference type="ARBA" id="ARBA00004914"/>
    </source>
</evidence>
<keyword evidence="9" id="KW-0963">Cytoplasm</keyword>
<evidence type="ECO:0000256" key="9">
    <source>
        <dbReference type="RuleBase" id="RU365015"/>
    </source>
</evidence>
<dbReference type="SUPFAM" id="SSF49899">
    <property type="entry name" value="Concanavalin A-like lectins/glucanases"/>
    <property type="match status" value="1"/>
</dbReference>
<feature type="domain" description="Glycosyl hydrolase family 32 N-terminal" evidence="10">
    <location>
        <begin position="42"/>
        <end position="342"/>
    </location>
</feature>
<dbReference type="InterPro" id="IPR013148">
    <property type="entry name" value="Glyco_hydro_32_N"/>
</dbReference>
<keyword evidence="5 8" id="KW-0378">Hydrolase</keyword>
<dbReference type="InterPro" id="IPR051214">
    <property type="entry name" value="GH32_Enzymes"/>
</dbReference>
<comment type="caution">
    <text evidence="12">The sequence shown here is derived from an EMBL/GenBank/DDBJ whole genome shotgun (WGS) entry which is preliminary data.</text>
</comment>
<comment type="pathway">
    <text evidence="1 9">Glycan biosynthesis; sucrose metabolism.</text>
</comment>
<dbReference type="InterPro" id="IPR006232">
    <property type="entry name" value="Suc6P_hydrolase"/>
</dbReference>
<dbReference type="EC" id="3.2.1.26" evidence="3 8"/>
<dbReference type="Gene3D" id="2.115.10.20">
    <property type="entry name" value="Glycosyl hydrolase domain, family 43"/>
    <property type="match status" value="1"/>
</dbReference>
<evidence type="ECO:0000313" key="12">
    <source>
        <dbReference type="EMBL" id="MFC4719487.1"/>
    </source>
</evidence>
<dbReference type="InterPro" id="IPR001362">
    <property type="entry name" value="Glyco_hydro_32"/>
</dbReference>
<dbReference type="SUPFAM" id="SSF75005">
    <property type="entry name" value="Arabinanase/levansucrase/invertase"/>
    <property type="match status" value="1"/>
</dbReference>
<evidence type="ECO:0000256" key="8">
    <source>
        <dbReference type="RuleBase" id="RU362110"/>
    </source>
</evidence>
<dbReference type="InterPro" id="IPR013189">
    <property type="entry name" value="Glyco_hydro_32_C"/>
</dbReference>
<dbReference type="CDD" id="cd18623">
    <property type="entry name" value="GH32_ScrB-like"/>
    <property type="match status" value="1"/>
</dbReference>
<protein>
    <recommendedName>
        <fullName evidence="4 8">Sucrose-6-phosphate hydrolase</fullName>
        <ecNumber evidence="3 8">3.2.1.26</ecNumber>
    </recommendedName>
    <alternativeName>
        <fullName evidence="7 9">Invertase</fullName>
    </alternativeName>
</protein>
<evidence type="ECO:0000256" key="4">
    <source>
        <dbReference type="ARBA" id="ARBA00019623"/>
    </source>
</evidence>
<gene>
    <name evidence="12" type="ORF">ACFO5I_07045</name>
</gene>
<comment type="catalytic activity">
    <reaction evidence="8">
        <text>Hydrolysis of terminal non-reducing beta-D-fructofuranoside residues in beta-D-fructofuranosides.</text>
        <dbReference type="EC" id="3.2.1.26"/>
    </reaction>
</comment>
<accession>A0ABV9MU82</accession>
<evidence type="ECO:0000256" key="6">
    <source>
        <dbReference type="ARBA" id="ARBA00023295"/>
    </source>
</evidence>
<dbReference type="PANTHER" id="PTHR43101">
    <property type="entry name" value="BETA-FRUCTOSIDASE"/>
    <property type="match status" value="1"/>
</dbReference>
<evidence type="ECO:0000256" key="7">
    <source>
        <dbReference type="ARBA" id="ARBA00033367"/>
    </source>
</evidence>
<dbReference type="GO" id="GO:0016787">
    <property type="term" value="F:hydrolase activity"/>
    <property type="evidence" value="ECO:0007669"/>
    <property type="project" value="UniProtKB-KW"/>
</dbReference>
<keyword evidence="13" id="KW-1185">Reference proteome</keyword>
<dbReference type="Gene3D" id="2.60.120.560">
    <property type="entry name" value="Exo-inulinase, domain 1"/>
    <property type="match status" value="1"/>
</dbReference>
<dbReference type="PANTHER" id="PTHR43101:SF1">
    <property type="entry name" value="BETA-FRUCTOSIDASE"/>
    <property type="match status" value="1"/>
</dbReference>
<comment type="function">
    <text evidence="9">Enables the bacterium to metabolize sucrose as a sole carbon source.</text>
</comment>
<keyword evidence="9" id="KW-0119">Carbohydrate metabolism</keyword>
<reference evidence="13" key="1">
    <citation type="journal article" date="2019" name="Int. J. Syst. Evol. Microbiol.">
        <title>The Global Catalogue of Microorganisms (GCM) 10K type strain sequencing project: providing services to taxonomists for standard genome sequencing and annotation.</title>
        <authorList>
            <consortium name="The Broad Institute Genomics Platform"/>
            <consortium name="The Broad Institute Genome Sequencing Center for Infectious Disease"/>
            <person name="Wu L."/>
            <person name="Ma J."/>
        </authorList>
    </citation>
    <scope>NUCLEOTIDE SEQUENCE [LARGE SCALE GENOMIC DNA]</scope>
    <source>
        <strain evidence="13">CGMCC 1.19032</strain>
    </source>
</reference>
<organism evidence="12 13">
    <name type="scientific">Enterococcus lemanii</name>
    <dbReference type="NCBI Taxonomy" id="1159752"/>
    <lineage>
        <taxon>Bacteria</taxon>
        <taxon>Bacillati</taxon>
        <taxon>Bacillota</taxon>
        <taxon>Bacilli</taxon>
        <taxon>Lactobacillales</taxon>
        <taxon>Enterococcaceae</taxon>
        <taxon>Enterococcus</taxon>
    </lineage>
</organism>
<dbReference type="SMART" id="SM00640">
    <property type="entry name" value="Glyco_32"/>
    <property type="match status" value="1"/>
</dbReference>
<dbReference type="Pfam" id="PF00251">
    <property type="entry name" value="Glyco_hydro_32N"/>
    <property type="match status" value="1"/>
</dbReference>
<evidence type="ECO:0000259" key="11">
    <source>
        <dbReference type="Pfam" id="PF08244"/>
    </source>
</evidence>
<dbReference type="NCBIfam" id="TIGR01322">
    <property type="entry name" value="scrB_fam"/>
    <property type="match status" value="1"/>
</dbReference>
<evidence type="ECO:0000256" key="2">
    <source>
        <dbReference type="ARBA" id="ARBA00009902"/>
    </source>
</evidence>
<proteinExistence type="inferred from homology"/>
<evidence type="ECO:0000256" key="3">
    <source>
        <dbReference type="ARBA" id="ARBA00012758"/>
    </source>
</evidence>
<comment type="similarity">
    <text evidence="2 8">Belongs to the glycosyl hydrolase 32 family.</text>
</comment>
<dbReference type="EMBL" id="JBHSGS010000040">
    <property type="protein sequence ID" value="MFC4719487.1"/>
    <property type="molecule type" value="Genomic_DNA"/>
</dbReference>
<comment type="subcellular location">
    <subcellularLocation>
        <location evidence="9">Cytoplasm</location>
    </subcellularLocation>
</comment>
<dbReference type="InterPro" id="IPR013320">
    <property type="entry name" value="ConA-like_dom_sf"/>
</dbReference>
<keyword evidence="6 8" id="KW-0326">Glycosidase</keyword>
<sequence length="484" mass="56458">MEFLDFSNRQNRHVRKEDVGESYLDQMKAKVAEDTNFYPTCHIAAPHGLVNDPNGLYQDKEGWYHIYYQWFPLGTVHGLKHWAYVKTKDFIHYESYGVKMYPDQPYDAFGCYTGMAFQEEEQVHLYYTGIRKEGEQLLPSSVHAVIEEGEIVKTGIIEDVDLTKTTENYRDPFIFKREEDYFMIVGAESLTNEGVLWLSKGRTPTSFERLGTIDLGDYPFGYMLECPNYFEEKDYGVMLFSPQGIQAVDPYDFQNVFSVIYAVGQPLDTEKRVFHYETIYELDKGFDFYAPQIFTDQQGRKLLYGWLGNSKTAYPSDDYQWAHMLTIPREITVENQRILQQPIAEWEQMRGKKSLQVTEKTLTNKAFELVIPASELFKLIIKNEKNECLVFSSQSNEYCLDRSQTTHLYNDQYGQQRLAIRQVETMHDVRIIVDHSSIEIFADNGLTVFTGRFYLEGEWSLEVQGTSVMHYELRGLSTVQKATY</sequence>
<dbReference type="RefSeq" id="WP_204653137.1">
    <property type="nucleotide sequence ID" value="NZ_JAFBFD010000005.1"/>
</dbReference>
<evidence type="ECO:0000313" key="13">
    <source>
        <dbReference type="Proteomes" id="UP001595969"/>
    </source>
</evidence>
<feature type="domain" description="Glycosyl hydrolase family 32 C-terminal" evidence="11">
    <location>
        <begin position="364"/>
        <end position="455"/>
    </location>
</feature>
<name>A0ABV9MU82_9ENTE</name>